<dbReference type="Gene3D" id="1.10.10.10">
    <property type="entry name" value="Winged helix-like DNA-binding domain superfamily/Winged helix DNA-binding domain"/>
    <property type="match status" value="1"/>
</dbReference>
<name>A0ABY3YLT8_9FLAO</name>
<feature type="domain" description="RNA polymerase sigma-70 region 2" evidence="5">
    <location>
        <begin position="31"/>
        <end position="95"/>
    </location>
</feature>
<dbReference type="InterPro" id="IPR014284">
    <property type="entry name" value="RNA_pol_sigma-70_dom"/>
</dbReference>
<dbReference type="Pfam" id="PF04542">
    <property type="entry name" value="Sigma70_r2"/>
    <property type="match status" value="1"/>
</dbReference>
<dbReference type="InterPro" id="IPR013324">
    <property type="entry name" value="RNA_pol_sigma_r3/r4-like"/>
</dbReference>
<dbReference type="PANTHER" id="PTHR43133">
    <property type="entry name" value="RNA POLYMERASE ECF-TYPE SIGMA FACTO"/>
    <property type="match status" value="1"/>
</dbReference>
<dbReference type="PANTHER" id="PTHR43133:SF46">
    <property type="entry name" value="RNA POLYMERASE SIGMA-70 FACTOR ECF SUBFAMILY"/>
    <property type="match status" value="1"/>
</dbReference>
<dbReference type="NCBIfam" id="TIGR02937">
    <property type="entry name" value="sigma70-ECF"/>
    <property type="match status" value="1"/>
</dbReference>
<dbReference type="SUPFAM" id="SSF88659">
    <property type="entry name" value="Sigma3 and sigma4 domains of RNA polymerase sigma factors"/>
    <property type="match status" value="1"/>
</dbReference>
<dbReference type="InterPro" id="IPR036388">
    <property type="entry name" value="WH-like_DNA-bd_sf"/>
</dbReference>
<dbReference type="InterPro" id="IPR013325">
    <property type="entry name" value="RNA_pol_sigma_r2"/>
</dbReference>
<feature type="domain" description="RNA polymerase sigma factor 70 region 4 type 2" evidence="6">
    <location>
        <begin position="127"/>
        <end position="177"/>
    </location>
</feature>
<dbReference type="Pfam" id="PF08281">
    <property type="entry name" value="Sigma70_r4_2"/>
    <property type="match status" value="1"/>
</dbReference>
<dbReference type="SUPFAM" id="SSF88946">
    <property type="entry name" value="Sigma2 domain of RNA polymerase sigma factors"/>
    <property type="match status" value="1"/>
</dbReference>
<evidence type="ECO:0000256" key="3">
    <source>
        <dbReference type="ARBA" id="ARBA00023082"/>
    </source>
</evidence>
<evidence type="ECO:0000313" key="7">
    <source>
        <dbReference type="EMBL" id="UNY98578.1"/>
    </source>
</evidence>
<dbReference type="InterPro" id="IPR007627">
    <property type="entry name" value="RNA_pol_sigma70_r2"/>
</dbReference>
<dbReference type="EMBL" id="CP094326">
    <property type="protein sequence ID" value="UNY98578.1"/>
    <property type="molecule type" value="Genomic_DNA"/>
</dbReference>
<evidence type="ECO:0000256" key="2">
    <source>
        <dbReference type="ARBA" id="ARBA00023015"/>
    </source>
</evidence>
<dbReference type="InterPro" id="IPR039425">
    <property type="entry name" value="RNA_pol_sigma-70-like"/>
</dbReference>
<keyword evidence="4" id="KW-0804">Transcription</keyword>
<sequence length="207" mass="24118">MTDAFYMNFRENNILINGIKSGNKEAYIFMAERYHHKLCVYANSLVNNPMQAEDIVQNVFINVWIKREKLNPDYSLKTFLYKSVYNEFIDQFRRGQVMSKIEQLFVESLNNVISDQENDNTEKMIKLVRSAIDELPAKCKNIFELSKKEGLTNIEIAEYLGVSVKLVEKQITKGYKSIKEYVASRSKVVLIIINHMKMKVGNNVLTR</sequence>
<dbReference type="Proteomes" id="UP000829476">
    <property type="component" value="Chromosome"/>
</dbReference>
<accession>A0ABY3YLT8</accession>
<evidence type="ECO:0000256" key="4">
    <source>
        <dbReference type="ARBA" id="ARBA00023163"/>
    </source>
</evidence>
<gene>
    <name evidence="7" type="ORF">MQE36_16045</name>
</gene>
<keyword evidence="2" id="KW-0805">Transcription regulation</keyword>
<dbReference type="Gene3D" id="1.10.1740.10">
    <property type="match status" value="1"/>
</dbReference>
<evidence type="ECO:0000259" key="5">
    <source>
        <dbReference type="Pfam" id="PF04542"/>
    </source>
</evidence>
<comment type="similarity">
    <text evidence="1">Belongs to the sigma-70 factor family. ECF subfamily.</text>
</comment>
<protein>
    <submittedName>
        <fullName evidence="7">RNA polymerase sigma-70 factor</fullName>
    </submittedName>
</protein>
<evidence type="ECO:0000313" key="8">
    <source>
        <dbReference type="Proteomes" id="UP000829476"/>
    </source>
</evidence>
<evidence type="ECO:0000256" key="1">
    <source>
        <dbReference type="ARBA" id="ARBA00010641"/>
    </source>
</evidence>
<dbReference type="RefSeq" id="WP_242936984.1">
    <property type="nucleotide sequence ID" value="NZ_CP094326.1"/>
</dbReference>
<dbReference type="NCBIfam" id="TIGR02985">
    <property type="entry name" value="Sig70_bacteroi1"/>
    <property type="match status" value="1"/>
</dbReference>
<reference evidence="7 8" key="1">
    <citation type="journal article" date="2018" name="Int. J. Syst. Evol. Microbiol.">
        <title>Zhouia spongiae sp. nov., isolated from a marine sponge.</title>
        <authorList>
            <person name="Zhuang L."/>
            <person name="Lin B."/>
            <person name="Qin F."/>
            <person name="Luo L."/>
        </authorList>
    </citation>
    <scope>NUCLEOTIDE SEQUENCE [LARGE SCALE GENOMIC DNA]</scope>
    <source>
        <strain evidence="7 8">HN-Y44</strain>
    </source>
</reference>
<evidence type="ECO:0000259" key="6">
    <source>
        <dbReference type="Pfam" id="PF08281"/>
    </source>
</evidence>
<keyword evidence="8" id="KW-1185">Reference proteome</keyword>
<proteinExistence type="inferred from homology"/>
<keyword evidence="3" id="KW-0731">Sigma factor</keyword>
<organism evidence="7 8">
    <name type="scientific">Zhouia spongiae</name>
    <dbReference type="NCBI Taxonomy" id="2202721"/>
    <lineage>
        <taxon>Bacteria</taxon>
        <taxon>Pseudomonadati</taxon>
        <taxon>Bacteroidota</taxon>
        <taxon>Flavobacteriia</taxon>
        <taxon>Flavobacteriales</taxon>
        <taxon>Flavobacteriaceae</taxon>
        <taxon>Zhouia</taxon>
    </lineage>
</organism>
<dbReference type="InterPro" id="IPR014327">
    <property type="entry name" value="RNA_pol_sigma70_bacteroid"/>
</dbReference>
<dbReference type="InterPro" id="IPR013249">
    <property type="entry name" value="RNA_pol_sigma70_r4_t2"/>
</dbReference>